<gene>
    <name evidence="2" type="ORF">GFC01_16415</name>
</gene>
<dbReference type="EMBL" id="WHYR01000069">
    <property type="protein sequence ID" value="MQL53810.1"/>
    <property type="molecule type" value="Genomic_DNA"/>
</dbReference>
<name>A0A6N7IUQ2_9FIRM</name>
<evidence type="ECO:0000313" key="2">
    <source>
        <dbReference type="EMBL" id="MQL53810.1"/>
    </source>
</evidence>
<sequence length="89" mass="9816">MSYNDQHDQARFHRQGEQLLSILQQALDQLQSLPPDPRLVAYAAFLHGQVYGLATALHLLFPGKGNLGEKAALSLRPVLTEHHCDCGGK</sequence>
<feature type="transmembrane region" description="Helical" evidence="1">
    <location>
        <begin position="39"/>
        <end position="61"/>
    </location>
</feature>
<comment type="caution">
    <text evidence="2">The sequence shown here is derived from an EMBL/GenBank/DDBJ whole genome shotgun (WGS) entry which is preliminary data.</text>
</comment>
<accession>A0A6N7IUQ2</accession>
<proteinExistence type="predicted"/>
<keyword evidence="3" id="KW-1185">Reference proteome</keyword>
<dbReference type="AlphaFoldDB" id="A0A6N7IUQ2"/>
<evidence type="ECO:0000256" key="1">
    <source>
        <dbReference type="SAM" id="Phobius"/>
    </source>
</evidence>
<protein>
    <submittedName>
        <fullName evidence="2">Uncharacterized protein</fullName>
    </submittedName>
</protein>
<dbReference type="OrthoDB" id="1808412at2"/>
<reference evidence="2 3" key="1">
    <citation type="submission" date="2019-10" db="EMBL/GenBank/DDBJ databases">
        <title>Comparative genomics of sulfur disproportionating microorganisms.</title>
        <authorList>
            <person name="Ward L.M."/>
            <person name="Bertran E."/>
            <person name="Johnston D."/>
        </authorList>
    </citation>
    <scope>NUCLEOTIDE SEQUENCE [LARGE SCALE GENOMIC DNA]</scope>
    <source>
        <strain evidence="2 3">DSM 14055</strain>
    </source>
</reference>
<keyword evidence="1" id="KW-0472">Membrane</keyword>
<organism evidence="2 3">
    <name type="scientific">Desulfofundulus thermobenzoicus</name>
    <dbReference type="NCBI Taxonomy" id="29376"/>
    <lineage>
        <taxon>Bacteria</taxon>
        <taxon>Bacillati</taxon>
        <taxon>Bacillota</taxon>
        <taxon>Clostridia</taxon>
        <taxon>Eubacteriales</taxon>
        <taxon>Peptococcaceae</taxon>
        <taxon>Desulfofundulus</taxon>
    </lineage>
</organism>
<keyword evidence="1" id="KW-1133">Transmembrane helix</keyword>
<evidence type="ECO:0000313" key="3">
    <source>
        <dbReference type="Proteomes" id="UP000441717"/>
    </source>
</evidence>
<keyword evidence="1" id="KW-0812">Transmembrane</keyword>
<dbReference type="RefSeq" id="WP_152948267.1">
    <property type="nucleotide sequence ID" value="NZ_WHYR01000069.1"/>
</dbReference>
<dbReference type="Proteomes" id="UP000441717">
    <property type="component" value="Unassembled WGS sequence"/>
</dbReference>